<name>A0A1E8CFG4_9GAMM</name>
<feature type="domain" description="EF-hand" evidence="2">
    <location>
        <begin position="27"/>
        <end position="53"/>
    </location>
</feature>
<accession>A0A1E8CFG4</accession>
<organism evidence="3 4">
    <name type="scientific">Pseudohongiella acticola</name>
    <dbReference type="NCBI Taxonomy" id="1524254"/>
    <lineage>
        <taxon>Bacteria</taxon>
        <taxon>Pseudomonadati</taxon>
        <taxon>Pseudomonadota</taxon>
        <taxon>Gammaproteobacteria</taxon>
        <taxon>Pseudomonadales</taxon>
        <taxon>Pseudohongiellaceae</taxon>
        <taxon>Pseudohongiella</taxon>
    </lineage>
</organism>
<evidence type="ECO:0000313" key="4">
    <source>
        <dbReference type="Proteomes" id="UP000175669"/>
    </source>
</evidence>
<sequence>MKKSLMIASTFLFSLSAFAVADDHPSFSEADMDSNGTLDMRELKAALPALELQETATETVTTADVKQVLPEADFSDEDVVNAEPIGEEQYQQIVDAVDEKMSNNAITSIE</sequence>
<protein>
    <recommendedName>
        <fullName evidence="2">EF-hand domain-containing protein</fullName>
    </recommendedName>
</protein>
<keyword evidence="1" id="KW-0732">Signal</keyword>
<evidence type="ECO:0000259" key="2">
    <source>
        <dbReference type="PROSITE" id="PS50222"/>
    </source>
</evidence>
<proteinExistence type="predicted"/>
<comment type="caution">
    <text evidence="3">The sequence shown here is derived from an EMBL/GenBank/DDBJ whole genome shotgun (WGS) entry which is preliminary data.</text>
</comment>
<dbReference type="STRING" id="1524254.PHACT_15300"/>
<dbReference type="Proteomes" id="UP000175669">
    <property type="component" value="Unassembled WGS sequence"/>
</dbReference>
<evidence type="ECO:0000256" key="1">
    <source>
        <dbReference type="SAM" id="SignalP"/>
    </source>
</evidence>
<dbReference type="InterPro" id="IPR011992">
    <property type="entry name" value="EF-hand-dom_pair"/>
</dbReference>
<dbReference type="InterPro" id="IPR002048">
    <property type="entry name" value="EF_hand_dom"/>
</dbReference>
<dbReference type="SUPFAM" id="SSF47473">
    <property type="entry name" value="EF-hand"/>
    <property type="match status" value="1"/>
</dbReference>
<dbReference type="GO" id="GO:0005509">
    <property type="term" value="F:calcium ion binding"/>
    <property type="evidence" value="ECO:0007669"/>
    <property type="project" value="InterPro"/>
</dbReference>
<dbReference type="PROSITE" id="PS50222">
    <property type="entry name" value="EF_HAND_2"/>
    <property type="match status" value="1"/>
</dbReference>
<dbReference type="RefSeq" id="WP_070119140.1">
    <property type="nucleotide sequence ID" value="NZ_CAXATG010000006.1"/>
</dbReference>
<feature type="chain" id="PRO_5009211929" description="EF-hand domain-containing protein" evidence="1">
    <location>
        <begin position="20"/>
        <end position="110"/>
    </location>
</feature>
<dbReference type="EMBL" id="MASR01000003">
    <property type="protein sequence ID" value="OFE11204.1"/>
    <property type="molecule type" value="Genomic_DNA"/>
</dbReference>
<keyword evidence="4" id="KW-1185">Reference proteome</keyword>
<reference evidence="4" key="1">
    <citation type="submission" date="2016-07" db="EMBL/GenBank/DDBJ databases">
        <authorList>
            <person name="Florea S."/>
            <person name="Webb J.S."/>
            <person name="Jaromczyk J."/>
            <person name="Schardl C.L."/>
        </authorList>
    </citation>
    <scope>NUCLEOTIDE SEQUENCE [LARGE SCALE GENOMIC DNA]</scope>
    <source>
        <strain evidence="4">KCTC 42131</strain>
    </source>
</reference>
<gene>
    <name evidence="3" type="ORF">PHACT_15300</name>
</gene>
<dbReference type="PROSITE" id="PS00018">
    <property type="entry name" value="EF_HAND_1"/>
    <property type="match status" value="1"/>
</dbReference>
<dbReference type="InterPro" id="IPR018247">
    <property type="entry name" value="EF_Hand_1_Ca_BS"/>
</dbReference>
<feature type="signal peptide" evidence="1">
    <location>
        <begin position="1"/>
        <end position="19"/>
    </location>
</feature>
<evidence type="ECO:0000313" key="3">
    <source>
        <dbReference type="EMBL" id="OFE11204.1"/>
    </source>
</evidence>
<dbReference type="AlphaFoldDB" id="A0A1E8CFG4"/>